<evidence type="ECO:0000313" key="3">
    <source>
        <dbReference type="Proteomes" id="UP000554342"/>
    </source>
</evidence>
<evidence type="ECO:0000256" key="1">
    <source>
        <dbReference type="SAM" id="MobiDB-lite"/>
    </source>
</evidence>
<dbReference type="Proteomes" id="UP000554342">
    <property type="component" value="Unassembled WGS sequence"/>
</dbReference>
<name>A0A840YUP9_9SPHN</name>
<dbReference type="EMBL" id="JACIJI010000001">
    <property type="protein sequence ID" value="MBB5717274.1"/>
    <property type="molecule type" value="Genomic_DNA"/>
</dbReference>
<dbReference type="AlphaFoldDB" id="A0A840YUP9"/>
<accession>A0A840YUP9</accession>
<feature type="compositionally biased region" description="Polar residues" evidence="1">
    <location>
        <begin position="91"/>
        <end position="102"/>
    </location>
</feature>
<feature type="region of interest" description="Disordered" evidence="1">
    <location>
        <begin position="76"/>
        <end position="102"/>
    </location>
</feature>
<reference evidence="2 3" key="1">
    <citation type="submission" date="2020-08" db="EMBL/GenBank/DDBJ databases">
        <title>Genomic Encyclopedia of Type Strains, Phase IV (KMG-IV): sequencing the most valuable type-strain genomes for metagenomic binning, comparative biology and taxonomic classification.</title>
        <authorList>
            <person name="Goeker M."/>
        </authorList>
    </citation>
    <scope>NUCLEOTIDE SEQUENCE [LARGE SCALE GENOMIC DNA]</scope>
    <source>
        <strain evidence="2 3">DSM 27203</strain>
    </source>
</reference>
<gene>
    <name evidence="2" type="ORF">FHR23_000181</name>
</gene>
<sequence length="102" mass="11681">MTGYTSRIILLENMMLKLIGTVSVLSLAMTVTSPVLAKDHSKEKKEHRQCRKYEVTGSNIPQLICHTDTEWKQLDKQAADVQAENRHQIERAQNQVQYTSPQ</sequence>
<dbReference type="RefSeq" id="WP_345573816.1">
    <property type="nucleotide sequence ID" value="NZ_BAABIF010000004.1"/>
</dbReference>
<proteinExistence type="predicted"/>
<protein>
    <submittedName>
        <fullName evidence="2">Uncharacterized protein</fullName>
    </submittedName>
</protein>
<keyword evidence="3" id="KW-1185">Reference proteome</keyword>
<organism evidence="2 3">
    <name type="scientific">Stakelama sediminis</name>
    <dbReference type="NCBI Taxonomy" id="463200"/>
    <lineage>
        <taxon>Bacteria</taxon>
        <taxon>Pseudomonadati</taxon>
        <taxon>Pseudomonadota</taxon>
        <taxon>Alphaproteobacteria</taxon>
        <taxon>Sphingomonadales</taxon>
        <taxon>Sphingomonadaceae</taxon>
        <taxon>Stakelama</taxon>
    </lineage>
</organism>
<evidence type="ECO:0000313" key="2">
    <source>
        <dbReference type="EMBL" id="MBB5717274.1"/>
    </source>
</evidence>
<comment type="caution">
    <text evidence="2">The sequence shown here is derived from an EMBL/GenBank/DDBJ whole genome shotgun (WGS) entry which is preliminary data.</text>
</comment>
<feature type="compositionally biased region" description="Basic and acidic residues" evidence="1">
    <location>
        <begin position="76"/>
        <end position="90"/>
    </location>
</feature>